<reference evidence="1 2" key="1">
    <citation type="submission" date="2021-06" db="EMBL/GenBank/DDBJ databases">
        <title>Caerostris darwini draft genome.</title>
        <authorList>
            <person name="Kono N."/>
            <person name="Arakawa K."/>
        </authorList>
    </citation>
    <scope>NUCLEOTIDE SEQUENCE [LARGE SCALE GENOMIC DNA]</scope>
</reference>
<comment type="caution">
    <text evidence="1">The sequence shown here is derived from an EMBL/GenBank/DDBJ whole genome shotgun (WGS) entry which is preliminary data.</text>
</comment>
<organism evidence="1 2">
    <name type="scientific">Caerostris darwini</name>
    <dbReference type="NCBI Taxonomy" id="1538125"/>
    <lineage>
        <taxon>Eukaryota</taxon>
        <taxon>Metazoa</taxon>
        <taxon>Ecdysozoa</taxon>
        <taxon>Arthropoda</taxon>
        <taxon>Chelicerata</taxon>
        <taxon>Arachnida</taxon>
        <taxon>Araneae</taxon>
        <taxon>Araneomorphae</taxon>
        <taxon>Entelegynae</taxon>
        <taxon>Araneoidea</taxon>
        <taxon>Araneidae</taxon>
        <taxon>Caerostris</taxon>
    </lineage>
</organism>
<evidence type="ECO:0000313" key="2">
    <source>
        <dbReference type="Proteomes" id="UP001054837"/>
    </source>
</evidence>
<sequence length="176" mass="20154">MFTGIQHLSPKLLLHRLLYLNHRYACDILIQNLSVSFTPEISSMTLLAKNIANAQTEITPYQLPVIRGLLGNFLLRNDRRNSAFVSCAVIAPYFVSQPPICVRHPNSEFSRVIYARDKFYDSFGENYRQGADGDHALSTSGPPWITRKFEFCGARAKESAFMYHANDCSWDIRMMR</sequence>
<dbReference type="Proteomes" id="UP001054837">
    <property type="component" value="Unassembled WGS sequence"/>
</dbReference>
<name>A0AAV4M3L2_9ARAC</name>
<dbReference type="AlphaFoldDB" id="A0AAV4M3L2"/>
<accession>A0AAV4M3L2</accession>
<proteinExistence type="predicted"/>
<dbReference type="EMBL" id="BPLQ01000038">
    <property type="protein sequence ID" value="GIX66939.1"/>
    <property type="molecule type" value="Genomic_DNA"/>
</dbReference>
<protein>
    <submittedName>
        <fullName evidence="1">Uncharacterized protein</fullName>
    </submittedName>
</protein>
<gene>
    <name evidence="1" type="ORF">CDAR_2081</name>
</gene>
<keyword evidence="2" id="KW-1185">Reference proteome</keyword>
<evidence type="ECO:0000313" key="1">
    <source>
        <dbReference type="EMBL" id="GIX66939.1"/>
    </source>
</evidence>